<protein>
    <submittedName>
        <fullName evidence="2">Uncharacterized protein</fullName>
    </submittedName>
</protein>
<dbReference type="AlphaFoldDB" id="A0A561PUT3"/>
<reference evidence="2 3" key="1">
    <citation type="submission" date="2019-06" db="EMBL/GenBank/DDBJ databases">
        <title>Sorghum-associated microbial communities from plants grown in Nebraska, USA.</title>
        <authorList>
            <person name="Schachtman D."/>
        </authorList>
    </citation>
    <scope>NUCLEOTIDE SEQUENCE [LARGE SCALE GENOMIC DNA]</scope>
    <source>
        <strain evidence="2 3">1225</strain>
    </source>
</reference>
<accession>A0A561PUT3</accession>
<name>A0A561PUT3_9HYPH</name>
<organism evidence="2 3">
    <name type="scientific">Neorhizobium alkalisoli</name>
    <dbReference type="NCBI Taxonomy" id="528178"/>
    <lineage>
        <taxon>Bacteria</taxon>
        <taxon>Pseudomonadati</taxon>
        <taxon>Pseudomonadota</taxon>
        <taxon>Alphaproteobacteria</taxon>
        <taxon>Hyphomicrobiales</taxon>
        <taxon>Rhizobiaceae</taxon>
        <taxon>Rhizobium/Agrobacterium group</taxon>
        <taxon>Neorhizobium</taxon>
    </lineage>
</organism>
<keyword evidence="1" id="KW-0812">Transmembrane</keyword>
<keyword evidence="1" id="KW-1133">Transmembrane helix</keyword>
<feature type="transmembrane region" description="Helical" evidence="1">
    <location>
        <begin position="24"/>
        <end position="46"/>
    </location>
</feature>
<comment type="caution">
    <text evidence="2">The sequence shown here is derived from an EMBL/GenBank/DDBJ whole genome shotgun (WGS) entry which is preliminary data.</text>
</comment>
<gene>
    <name evidence="2" type="ORF">FHW37_12511</name>
</gene>
<evidence type="ECO:0000313" key="3">
    <source>
        <dbReference type="Proteomes" id="UP000320653"/>
    </source>
</evidence>
<dbReference type="Proteomes" id="UP000320653">
    <property type="component" value="Unassembled WGS sequence"/>
</dbReference>
<evidence type="ECO:0000256" key="1">
    <source>
        <dbReference type="SAM" id="Phobius"/>
    </source>
</evidence>
<proteinExistence type="predicted"/>
<dbReference type="EMBL" id="VIWP01000025">
    <property type="protein sequence ID" value="TWF41828.1"/>
    <property type="molecule type" value="Genomic_DNA"/>
</dbReference>
<sequence length="51" mass="5503">MPYLASRKPAPAPEPIPVTKRYRVALISVTMMVGIVAVTYVGTALITQSWG</sequence>
<keyword evidence="1" id="KW-0472">Membrane</keyword>
<evidence type="ECO:0000313" key="2">
    <source>
        <dbReference type="EMBL" id="TWF41828.1"/>
    </source>
</evidence>
<keyword evidence="3" id="KW-1185">Reference proteome</keyword>